<sequence>MSTSRSSSTFLSALYKGFFAEEVLSVTIDRGYDSAKAVSDVATGVFDMSFGDFSSLVEFKAKNPDERVKMCSYCSSKGSSFYRYAKGQGYRGSKELRREGARGIHRRCFQKTFSSICKNCWYKLTRFRESLWMYLESLYLLKVRLMLYQDSTIQYLVNTSVNDVIVFKYADYIPIDENYILSNNCFNRSHGDENR</sequence>
<gene>
    <name evidence="1" type="ORF">ENT99_03415</name>
    <name evidence="2" type="ORF">ENU64_01050</name>
</gene>
<dbReference type="EMBL" id="DTAU01000060">
    <property type="protein sequence ID" value="HFQ78736.1"/>
    <property type="molecule type" value="Genomic_DNA"/>
</dbReference>
<organism evidence="2">
    <name type="scientific">Ignisphaera aggregans</name>
    <dbReference type="NCBI Taxonomy" id="334771"/>
    <lineage>
        <taxon>Archaea</taxon>
        <taxon>Thermoproteota</taxon>
        <taxon>Thermoprotei</taxon>
        <taxon>Desulfurococcales</taxon>
        <taxon>Desulfurococcaceae</taxon>
        <taxon>Ignisphaera</taxon>
    </lineage>
</organism>
<dbReference type="Gene3D" id="3.40.190.10">
    <property type="entry name" value="Periplasmic binding protein-like II"/>
    <property type="match status" value="1"/>
</dbReference>
<dbReference type="AlphaFoldDB" id="A0A7J3MWU1"/>
<accession>A0A7J3MWU1</accession>
<protein>
    <submittedName>
        <fullName evidence="2">Uncharacterized protein</fullName>
    </submittedName>
</protein>
<proteinExistence type="predicted"/>
<comment type="caution">
    <text evidence="2">The sequence shown here is derived from an EMBL/GenBank/DDBJ whole genome shotgun (WGS) entry which is preliminary data.</text>
</comment>
<evidence type="ECO:0000313" key="1">
    <source>
        <dbReference type="EMBL" id="HFQ78736.1"/>
    </source>
</evidence>
<dbReference type="EMBL" id="DTDH01000026">
    <property type="protein sequence ID" value="HGT98003.1"/>
    <property type="molecule type" value="Genomic_DNA"/>
</dbReference>
<reference evidence="2" key="1">
    <citation type="journal article" date="2020" name="mSystems">
        <title>Genome- and Community-Level Interaction Insights into Carbon Utilization and Element Cycling Functions of Hydrothermarchaeota in Hydrothermal Sediment.</title>
        <authorList>
            <person name="Zhou Z."/>
            <person name="Liu Y."/>
            <person name="Xu W."/>
            <person name="Pan J."/>
            <person name="Luo Z.H."/>
            <person name="Li M."/>
        </authorList>
    </citation>
    <scope>NUCLEOTIDE SEQUENCE [LARGE SCALE GENOMIC DNA]</scope>
    <source>
        <strain evidence="1">SpSt-629</strain>
        <strain evidence="2">SpSt-688</strain>
    </source>
</reference>
<name>A0A7J3MWU1_9CREN</name>
<evidence type="ECO:0000313" key="2">
    <source>
        <dbReference type="EMBL" id="HGT98003.1"/>
    </source>
</evidence>